<name>A0A062VAA1_9PROT</name>
<keyword evidence="1" id="KW-0540">Nuclease</keyword>
<feature type="binding site" evidence="15">
    <location>
        <begin position="35"/>
        <end position="42"/>
    </location>
    <ligand>
        <name>ATP</name>
        <dbReference type="ChEBI" id="CHEBI:30616"/>
    </ligand>
</feature>
<evidence type="ECO:0000256" key="14">
    <source>
        <dbReference type="ARBA" id="ARBA00048988"/>
    </source>
</evidence>
<keyword evidence="8" id="KW-0238">DNA-binding</keyword>
<dbReference type="eggNOG" id="COG1074">
    <property type="taxonomic scope" value="Bacteria"/>
</dbReference>
<dbReference type="GO" id="GO:0005829">
    <property type="term" value="C:cytosol"/>
    <property type="evidence" value="ECO:0007669"/>
    <property type="project" value="TreeGrafter"/>
</dbReference>
<keyword evidence="9" id="KW-0234">DNA repair</keyword>
<dbReference type="NCBIfam" id="TIGR02784">
    <property type="entry name" value="addA_alphas"/>
    <property type="match status" value="1"/>
</dbReference>
<dbReference type="GO" id="GO:0003677">
    <property type="term" value="F:DNA binding"/>
    <property type="evidence" value="ECO:0007669"/>
    <property type="project" value="UniProtKB-KW"/>
</dbReference>
<dbReference type="PANTHER" id="PTHR11070">
    <property type="entry name" value="UVRD / RECB / PCRA DNA HELICASE FAMILY MEMBER"/>
    <property type="match status" value="1"/>
</dbReference>
<dbReference type="InterPro" id="IPR014016">
    <property type="entry name" value="UvrD-like_ATP-bd"/>
</dbReference>
<evidence type="ECO:0000256" key="5">
    <source>
        <dbReference type="ARBA" id="ARBA00022806"/>
    </source>
</evidence>
<comment type="catalytic activity">
    <reaction evidence="14">
        <text>ATP + H2O = ADP + phosphate + H(+)</text>
        <dbReference type="Rhea" id="RHEA:13065"/>
        <dbReference type="ChEBI" id="CHEBI:15377"/>
        <dbReference type="ChEBI" id="CHEBI:15378"/>
        <dbReference type="ChEBI" id="CHEBI:30616"/>
        <dbReference type="ChEBI" id="CHEBI:43474"/>
        <dbReference type="ChEBI" id="CHEBI:456216"/>
        <dbReference type="EC" id="5.6.2.4"/>
    </reaction>
</comment>
<dbReference type="Gene3D" id="3.90.320.10">
    <property type="match status" value="1"/>
</dbReference>
<dbReference type="Pfam" id="PF12705">
    <property type="entry name" value="PDDEXK_1"/>
    <property type="match status" value="1"/>
</dbReference>
<dbReference type="InterPro" id="IPR011604">
    <property type="entry name" value="PDDEXK-like_dom_sf"/>
</dbReference>
<dbReference type="PROSITE" id="PS51198">
    <property type="entry name" value="UVRD_HELICASE_ATP_BIND"/>
    <property type="match status" value="1"/>
</dbReference>
<evidence type="ECO:0000256" key="10">
    <source>
        <dbReference type="ARBA" id="ARBA00023235"/>
    </source>
</evidence>
<dbReference type="STRING" id="1280954.HPO_06783"/>
<evidence type="ECO:0000256" key="9">
    <source>
        <dbReference type="ARBA" id="ARBA00023204"/>
    </source>
</evidence>
<dbReference type="InterPro" id="IPR014151">
    <property type="entry name" value="DNA_helicase_AddA"/>
</dbReference>
<evidence type="ECO:0000256" key="1">
    <source>
        <dbReference type="ARBA" id="ARBA00022722"/>
    </source>
</evidence>
<dbReference type="InterPro" id="IPR038726">
    <property type="entry name" value="PDDEXK_AddAB-type"/>
</dbReference>
<sequence>MAAMSEHARHQEAFEAAVKAQADAAKPTVSAFATANAGSGKTKVLIDRVARLLLRREDGRPGAEPDSILCITYTRAAANEMLTRLFRTLGDWAVKEDDSLRETLAKLEGRTAESYSRDDLRDARRLFARALETPGGLRIETIHAFCARILRRFPLEAGVVPGFTEMEDRDARALWQAAKERAILEAASAAPEDLALITREAMNEGASSALDALKGSGAAVMRFAERHDFVIEHMMEALRGDLGASRETPEEILAAAMGDALPREVIREALRALLSGTTTDQKRAEALEQTLAAETPGAVWAAYAPFFLTEKGEFRAQNPYTKKTGELCPLLQEYFQVKDGEGRETARVRALVETLQRARAFARTAALIRIGLPALEAYRDEKARRGALDFDDLIQKTRELLEAEGMASWVLYKLDGSISHVLLDEAQDTSPEQWDLIRALTNEFGAGEGRDYSQDPRTMFIVGDEKQSIYSFQGAEPERLLKETRRLTERMPGATGVEMLMSFRSAPEVLTFVDTVWNRSPPIDVGIGGAPPQTANDIQHTARRWDQHGAVEIWPIEPKVPDDETDAWERPVDVVRATSPKAKLAAGVARAVRQMIDRGETIWEGKAERAMRPEDVLILVSKRQGGLFDSLITALKAEGLPVAGADRLILTDFIGVQDCLNLMRFATLDLRDLTLAEILRGPFCGLVDDDQYLFPLASRRAKGETLWSRVKASDDPDVQRAARFLQGLFDRAHLPPYEFLSHVLDRVGEGGLTGWELLNARLGTPARDPIEALLSRALGHDSTGPSSLQSFVAAMEAEAVEIKRDLAEAGREVRVMTVHGAKGLQAPVVILPDTTSKPKTSAPAVLASANAVVWSPRKDTDAEASKRARAIAETKAREEHRRLLYVALTRAQDRLIIAGHWQGQAGEGKTGYEKDSWYALCDMAMAALAPEDFELGLRFGKVSVAGAGGASANETPSGGLPGWALTPPQADPVVRKLSAPTSLLGPKTRIVAPFDAAREERLKRGRAIHALLQYLPELPEEKQEAAADAYLSRDGELTAAQRAEMKAAALGVMRDPALGAIFQPGGRAEAAIIGRSPELPEGTVINGRVDRLVVTPAQVLVIDFKTDQPAPDRPEDVADTYVAQMAAYWAVLKTAFPDREVVAALCWTDGPRLMRLPEAQLLAVLTSARGMV</sequence>
<evidence type="ECO:0000256" key="3">
    <source>
        <dbReference type="ARBA" id="ARBA00022763"/>
    </source>
</evidence>
<evidence type="ECO:0000256" key="7">
    <source>
        <dbReference type="ARBA" id="ARBA00022840"/>
    </source>
</evidence>
<dbReference type="PATRIC" id="fig|1280954.3.peg.1375"/>
<dbReference type="InterPro" id="IPR027417">
    <property type="entry name" value="P-loop_NTPase"/>
</dbReference>
<keyword evidence="4 15" id="KW-0378">Hydrolase</keyword>
<keyword evidence="6" id="KW-0269">Exonuclease</keyword>
<keyword evidence="3" id="KW-0227">DNA damage</keyword>
<comment type="caution">
    <text evidence="18">The sequence shown here is derived from an EMBL/GenBank/DDBJ whole genome shotgun (WGS) entry which is preliminary data.</text>
</comment>
<proteinExistence type="predicted"/>
<evidence type="ECO:0000256" key="4">
    <source>
        <dbReference type="ARBA" id="ARBA00022801"/>
    </source>
</evidence>
<evidence type="ECO:0000313" key="18">
    <source>
        <dbReference type="EMBL" id="KCZ99254.1"/>
    </source>
</evidence>
<organism evidence="18 19">
    <name type="scientific">Hyphomonas polymorpha PS728</name>
    <dbReference type="NCBI Taxonomy" id="1280954"/>
    <lineage>
        <taxon>Bacteria</taxon>
        <taxon>Pseudomonadati</taxon>
        <taxon>Pseudomonadota</taxon>
        <taxon>Alphaproteobacteria</taxon>
        <taxon>Hyphomonadales</taxon>
        <taxon>Hyphomonadaceae</taxon>
        <taxon>Hyphomonas</taxon>
    </lineage>
</organism>
<evidence type="ECO:0000256" key="8">
    <source>
        <dbReference type="ARBA" id="ARBA00023125"/>
    </source>
</evidence>
<evidence type="ECO:0000256" key="12">
    <source>
        <dbReference type="ARBA" id="ARBA00034808"/>
    </source>
</evidence>
<dbReference type="InterPro" id="IPR000212">
    <property type="entry name" value="DNA_helicase_UvrD/REP"/>
</dbReference>
<dbReference type="Proteomes" id="UP000027100">
    <property type="component" value="Unassembled WGS sequence"/>
</dbReference>
<dbReference type="EMBL" id="ARYM01000006">
    <property type="protein sequence ID" value="KCZ99254.1"/>
    <property type="molecule type" value="Genomic_DNA"/>
</dbReference>
<evidence type="ECO:0000313" key="19">
    <source>
        <dbReference type="Proteomes" id="UP000027100"/>
    </source>
</evidence>
<reference evidence="18 19" key="1">
    <citation type="journal article" date="2014" name="Antonie Van Leeuwenhoek">
        <title>Hyphomonas beringensis sp. nov. and Hyphomonas chukchiensis sp. nov., isolated from surface seawater of the Bering Sea and Chukchi Sea.</title>
        <authorList>
            <person name="Li C."/>
            <person name="Lai Q."/>
            <person name="Li G."/>
            <person name="Dong C."/>
            <person name="Wang J."/>
            <person name="Liao Y."/>
            <person name="Shao Z."/>
        </authorList>
    </citation>
    <scope>NUCLEOTIDE SEQUENCE [LARGE SCALE GENOMIC DNA]</scope>
    <source>
        <strain evidence="18 19">PS728</strain>
    </source>
</reference>
<dbReference type="Pfam" id="PF00580">
    <property type="entry name" value="UvrD-helicase"/>
    <property type="match status" value="1"/>
</dbReference>
<dbReference type="Gene3D" id="3.40.50.300">
    <property type="entry name" value="P-loop containing nucleotide triphosphate hydrolases"/>
    <property type="match status" value="4"/>
</dbReference>
<protein>
    <recommendedName>
        <fullName evidence="12">DNA 3'-5' helicase</fullName>
        <ecNumber evidence="12">5.6.2.4</ecNumber>
    </recommendedName>
    <alternativeName>
        <fullName evidence="13">DNA 3'-5' helicase II</fullName>
    </alternativeName>
</protein>
<feature type="domain" description="UvrD-like helicase C-terminal" evidence="17">
    <location>
        <begin position="541"/>
        <end position="823"/>
    </location>
</feature>
<dbReference type="AlphaFoldDB" id="A0A062VAA1"/>
<keyword evidence="19" id="KW-1185">Reference proteome</keyword>
<evidence type="ECO:0000256" key="6">
    <source>
        <dbReference type="ARBA" id="ARBA00022839"/>
    </source>
</evidence>
<dbReference type="Pfam" id="PF13361">
    <property type="entry name" value="UvrD_C"/>
    <property type="match status" value="1"/>
</dbReference>
<keyword evidence="5 15" id="KW-0347">Helicase</keyword>
<keyword evidence="7 15" id="KW-0067">ATP-binding</keyword>
<dbReference type="GO" id="GO:0000725">
    <property type="term" value="P:recombinational repair"/>
    <property type="evidence" value="ECO:0007669"/>
    <property type="project" value="TreeGrafter"/>
</dbReference>
<gene>
    <name evidence="18" type="ORF">HPO_06783</name>
</gene>
<dbReference type="EC" id="5.6.2.4" evidence="12"/>
<dbReference type="GO" id="GO:0005524">
    <property type="term" value="F:ATP binding"/>
    <property type="evidence" value="ECO:0007669"/>
    <property type="project" value="UniProtKB-UniRule"/>
</dbReference>
<keyword evidence="2 15" id="KW-0547">Nucleotide-binding</keyword>
<dbReference type="GO" id="GO:0033202">
    <property type="term" value="C:DNA helicase complex"/>
    <property type="evidence" value="ECO:0007669"/>
    <property type="project" value="TreeGrafter"/>
</dbReference>
<dbReference type="GO" id="GO:0043138">
    <property type="term" value="F:3'-5' DNA helicase activity"/>
    <property type="evidence" value="ECO:0007669"/>
    <property type="project" value="UniProtKB-EC"/>
</dbReference>
<dbReference type="PROSITE" id="PS51217">
    <property type="entry name" value="UVRD_HELICASE_CTER"/>
    <property type="match status" value="1"/>
</dbReference>
<evidence type="ECO:0000256" key="15">
    <source>
        <dbReference type="PROSITE-ProRule" id="PRU00560"/>
    </source>
</evidence>
<keyword evidence="10" id="KW-0413">Isomerase</keyword>
<feature type="domain" description="UvrD-like helicase ATP-binding" evidence="16">
    <location>
        <begin position="14"/>
        <end position="506"/>
    </location>
</feature>
<evidence type="ECO:0000256" key="13">
    <source>
        <dbReference type="ARBA" id="ARBA00034923"/>
    </source>
</evidence>
<evidence type="ECO:0000259" key="17">
    <source>
        <dbReference type="PROSITE" id="PS51217"/>
    </source>
</evidence>
<dbReference type="SUPFAM" id="SSF52540">
    <property type="entry name" value="P-loop containing nucleoside triphosphate hydrolases"/>
    <property type="match status" value="1"/>
</dbReference>
<evidence type="ECO:0000259" key="16">
    <source>
        <dbReference type="PROSITE" id="PS51198"/>
    </source>
</evidence>
<dbReference type="InterPro" id="IPR014017">
    <property type="entry name" value="DNA_helicase_UvrD-like_C"/>
</dbReference>
<dbReference type="GO" id="GO:0004527">
    <property type="term" value="F:exonuclease activity"/>
    <property type="evidence" value="ECO:0007669"/>
    <property type="project" value="UniProtKB-KW"/>
</dbReference>
<accession>A0A062VAA1</accession>
<comment type="catalytic activity">
    <reaction evidence="11">
        <text>Couples ATP hydrolysis with the unwinding of duplex DNA by translocating in the 3'-5' direction.</text>
        <dbReference type="EC" id="5.6.2.4"/>
    </reaction>
</comment>
<evidence type="ECO:0000256" key="2">
    <source>
        <dbReference type="ARBA" id="ARBA00022741"/>
    </source>
</evidence>
<evidence type="ECO:0000256" key="11">
    <source>
        <dbReference type="ARBA" id="ARBA00034617"/>
    </source>
</evidence>
<dbReference type="PANTHER" id="PTHR11070:SF2">
    <property type="entry name" value="ATP-DEPENDENT DNA HELICASE SRS2"/>
    <property type="match status" value="1"/>
</dbReference>